<proteinExistence type="predicted"/>
<comment type="caution">
    <text evidence="1">The sequence shown here is derived from an EMBL/GenBank/DDBJ whole genome shotgun (WGS) entry which is preliminary data.</text>
</comment>
<dbReference type="SUPFAM" id="SSF51735">
    <property type="entry name" value="NAD(P)-binding Rossmann-fold domains"/>
    <property type="match status" value="1"/>
</dbReference>
<dbReference type="Proteomes" id="UP000776983">
    <property type="component" value="Unassembled WGS sequence"/>
</dbReference>
<accession>A0ABS8CE09</accession>
<keyword evidence="2" id="KW-1185">Reference proteome</keyword>
<dbReference type="InterPro" id="IPR036291">
    <property type="entry name" value="NAD(P)-bd_dom_sf"/>
</dbReference>
<dbReference type="EMBL" id="JACDXW010000005">
    <property type="protein sequence ID" value="MCB5364281.1"/>
    <property type="molecule type" value="Genomic_DNA"/>
</dbReference>
<dbReference type="RefSeq" id="WP_226954698.1">
    <property type="nucleotide sequence ID" value="NZ_JACDXW010000005.1"/>
</dbReference>
<gene>
    <name evidence="1" type="ORF">H0484_11030</name>
</gene>
<evidence type="ECO:0008006" key="3">
    <source>
        <dbReference type="Google" id="ProtNLM"/>
    </source>
</evidence>
<protein>
    <recommendedName>
        <fullName evidence="3">SDR family NAD(P)-dependent oxidoreductase</fullName>
    </recommendedName>
</protein>
<evidence type="ECO:0000313" key="2">
    <source>
        <dbReference type="Proteomes" id="UP000776983"/>
    </source>
</evidence>
<name>A0ABS8CE09_9BURK</name>
<reference evidence="1 2" key="1">
    <citation type="submission" date="2020-07" db="EMBL/GenBank/DDBJ databases">
        <title>Pusillimonas sp. nov., isolated from poultry manure in Taiwan.</title>
        <authorList>
            <person name="Lin S.-Y."/>
            <person name="Tang Y.-S."/>
            <person name="Young C.-C."/>
        </authorList>
    </citation>
    <scope>NUCLEOTIDE SEQUENCE [LARGE SCALE GENOMIC DNA]</scope>
    <source>
        <strain evidence="1 2">CC-YST705</strain>
    </source>
</reference>
<sequence>MTQRVLITAGGIGLAMAQAFLKNGAKVYISDINADAVRRRRHRARCRLPS</sequence>
<dbReference type="Gene3D" id="3.40.50.720">
    <property type="entry name" value="NAD(P)-binding Rossmann-like Domain"/>
    <property type="match status" value="1"/>
</dbReference>
<evidence type="ECO:0000313" key="1">
    <source>
        <dbReference type="EMBL" id="MCB5364281.1"/>
    </source>
</evidence>
<organism evidence="1 2">
    <name type="scientific">Mesopusillimonas faecipullorum</name>
    <dbReference type="NCBI Taxonomy" id="2755040"/>
    <lineage>
        <taxon>Bacteria</taxon>
        <taxon>Pseudomonadati</taxon>
        <taxon>Pseudomonadota</taxon>
        <taxon>Betaproteobacteria</taxon>
        <taxon>Burkholderiales</taxon>
        <taxon>Alcaligenaceae</taxon>
        <taxon>Mesopusillimonas</taxon>
    </lineage>
</organism>